<feature type="domain" description="B box-type" evidence="3">
    <location>
        <begin position="93"/>
        <end position="125"/>
    </location>
</feature>
<dbReference type="STRING" id="872965.SE16_10295"/>
<evidence type="ECO:0000313" key="5">
    <source>
        <dbReference type="EMBL" id="KPL87913.1"/>
    </source>
</evidence>
<reference evidence="4 6" key="1">
    <citation type="journal article" date="2015" name="Genome Announc.">
        <title>Draft Genome Sequence of a Heterotrophic Facultative Anaerobic Thermophilic Bacterium, Ardenticatena maritima Strain 110ST.</title>
        <authorList>
            <person name="Kawaichi S."/>
            <person name="Yoshida T."/>
            <person name="Sako Y."/>
            <person name="Nakamura R."/>
        </authorList>
    </citation>
    <scope>NUCLEOTIDE SEQUENCE [LARGE SCALE GENOMIC DNA]</scope>
    <source>
        <strain evidence="4 6">110S</strain>
    </source>
</reference>
<reference evidence="6" key="3">
    <citation type="submission" date="2015-08" db="EMBL/GenBank/DDBJ databases">
        <title>Draft Genome Sequence of a Heterotrophic Facultative Anaerobic Bacterium Ardenticatena maritima Strain 110S.</title>
        <authorList>
            <person name="Kawaichi S."/>
            <person name="Yoshida T."/>
            <person name="Sako Y."/>
            <person name="Nakamura R."/>
        </authorList>
    </citation>
    <scope>NUCLEOTIDE SEQUENCE [LARGE SCALE GENOMIC DNA]</scope>
    <source>
        <strain evidence="6">110S</strain>
    </source>
</reference>
<dbReference type="Proteomes" id="UP000050502">
    <property type="component" value="Unassembled WGS sequence"/>
</dbReference>
<keyword evidence="6" id="KW-1185">Reference proteome</keyword>
<dbReference type="Proteomes" id="UP000037784">
    <property type="component" value="Unassembled WGS sequence"/>
</dbReference>
<keyword evidence="2" id="KW-1133">Transmembrane helix</keyword>
<dbReference type="InterPro" id="IPR019734">
    <property type="entry name" value="TPR_rpt"/>
</dbReference>
<feature type="transmembrane region" description="Helical" evidence="2">
    <location>
        <begin position="147"/>
        <end position="167"/>
    </location>
</feature>
<dbReference type="OrthoDB" id="9807874at2"/>
<evidence type="ECO:0000256" key="2">
    <source>
        <dbReference type="SAM" id="Phobius"/>
    </source>
</evidence>
<keyword evidence="1" id="KW-0802">TPR repeat</keyword>
<organism evidence="4 6">
    <name type="scientific">Ardenticatena maritima</name>
    <dbReference type="NCBI Taxonomy" id="872965"/>
    <lineage>
        <taxon>Bacteria</taxon>
        <taxon>Bacillati</taxon>
        <taxon>Chloroflexota</taxon>
        <taxon>Ardenticatenia</taxon>
        <taxon>Ardenticatenales</taxon>
        <taxon>Ardenticatenaceae</taxon>
        <taxon>Ardenticatena</taxon>
    </lineage>
</organism>
<sequence length="260" mass="28125">MPEPTAASLLQEGIAAVRAGDTEEARKLFRRAIELDPQNPQAWLWLSTVTEGTADKKAYLEEALRLDPSLEEARLALQKIQAQEGALAERATEEPLYCTVHPDRETMLRCNRCGRPMCVECAVRHPVGMRCRECVQATRSPVYQVTWAQALLAFAAATAAGVVAMLVSMFISGLFWLLLIFVSPALGTAVASVVERVVPRKRGRLLQLATVAGMLAGVVLVGLGVGLLARAPLRGLLILANPFTWLYLVLGGGAAVARLR</sequence>
<dbReference type="EMBL" id="LGKN01000005">
    <property type="protein sequence ID" value="KPL87913.1"/>
    <property type="molecule type" value="Genomic_DNA"/>
</dbReference>
<dbReference type="SMART" id="SM00028">
    <property type="entry name" value="TPR"/>
    <property type="match status" value="1"/>
</dbReference>
<evidence type="ECO:0000259" key="3">
    <source>
        <dbReference type="PROSITE" id="PS50119"/>
    </source>
</evidence>
<dbReference type="EMBL" id="BBZA01000015">
    <property type="protein sequence ID" value="GAP61793.1"/>
    <property type="molecule type" value="Genomic_DNA"/>
</dbReference>
<feature type="repeat" description="TPR" evidence="1">
    <location>
        <begin position="6"/>
        <end position="39"/>
    </location>
</feature>
<keyword evidence="2" id="KW-0812">Transmembrane</keyword>
<dbReference type="InterPro" id="IPR000315">
    <property type="entry name" value="Znf_B-box"/>
</dbReference>
<evidence type="ECO:0000313" key="7">
    <source>
        <dbReference type="Proteomes" id="UP000050502"/>
    </source>
</evidence>
<dbReference type="RefSeq" id="WP_054491741.1">
    <property type="nucleotide sequence ID" value="NZ_BBZA01000015.1"/>
</dbReference>
<protein>
    <recommendedName>
        <fullName evidence="3">B box-type domain-containing protein</fullName>
    </recommendedName>
</protein>
<keyword evidence="2" id="KW-0472">Membrane</keyword>
<dbReference type="InParanoid" id="A0A0M8K507"/>
<reference evidence="5 7" key="2">
    <citation type="submission" date="2015-07" db="EMBL/GenBank/DDBJ databases">
        <title>Whole genome sequence of Ardenticatena maritima DSM 23922.</title>
        <authorList>
            <person name="Hemp J."/>
            <person name="Ward L.M."/>
            <person name="Pace L.A."/>
            <person name="Fischer W.W."/>
        </authorList>
    </citation>
    <scope>NUCLEOTIDE SEQUENCE [LARGE SCALE GENOMIC DNA]</scope>
    <source>
        <strain evidence="5 7">110S</strain>
    </source>
</reference>
<dbReference type="PROSITE" id="PS50293">
    <property type="entry name" value="TPR_REGION"/>
    <property type="match status" value="1"/>
</dbReference>
<feature type="transmembrane region" description="Helical" evidence="2">
    <location>
        <begin position="235"/>
        <end position="257"/>
    </location>
</feature>
<dbReference type="PROSITE" id="PS50005">
    <property type="entry name" value="TPR"/>
    <property type="match status" value="1"/>
</dbReference>
<evidence type="ECO:0000256" key="1">
    <source>
        <dbReference type="PROSITE-ProRule" id="PRU00339"/>
    </source>
</evidence>
<dbReference type="AlphaFoldDB" id="A0A0M8K507"/>
<accession>A0A0M8K507</accession>
<feature type="transmembrane region" description="Helical" evidence="2">
    <location>
        <begin position="173"/>
        <end position="194"/>
    </location>
</feature>
<dbReference type="Pfam" id="PF13428">
    <property type="entry name" value="TPR_14"/>
    <property type="match status" value="1"/>
</dbReference>
<evidence type="ECO:0000313" key="6">
    <source>
        <dbReference type="Proteomes" id="UP000037784"/>
    </source>
</evidence>
<dbReference type="PROSITE" id="PS50119">
    <property type="entry name" value="ZF_BBOX"/>
    <property type="match status" value="1"/>
</dbReference>
<dbReference type="Gene3D" id="1.25.40.10">
    <property type="entry name" value="Tetratricopeptide repeat domain"/>
    <property type="match status" value="1"/>
</dbReference>
<evidence type="ECO:0000313" key="4">
    <source>
        <dbReference type="EMBL" id="GAP61793.1"/>
    </source>
</evidence>
<comment type="caution">
    <text evidence="4">The sequence shown here is derived from an EMBL/GenBank/DDBJ whole genome shotgun (WGS) entry which is preliminary data.</text>
</comment>
<name>A0A0M8K507_9CHLR</name>
<dbReference type="GO" id="GO:0008270">
    <property type="term" value="F:zinc ion binding"/>
    <property type="evidence" value="ECO:0007669"/>
    <property type="project" value="InterPro"/>
</dbReference>
<dbReference type="InterPro" id="IPR011990">
    <property type="entry name" value="TPR-like_helical_dom_sf"/>
</dbReference>
<feature type="transmembrane region" description="Helical" evidence="2">
    <location>
        <begin position="206"/>
        <end position="229"/>
    </location>
</feature>
<gene>
    <name evidence="4" type="ORF">ARMA_0216</name>
    <name evidence="5" type="ORF">SE16_10295</name>
</gene>
<proteinExistence type="predicted"/>
<dbReference type="SUPFAM" id="SSF48452">
    <property type="entry name" value="TPR-like"/>
    <property type="match status" value="1"/>
</dbReference>